<feature type="non-terminal residue" evidence="2">
    <location>
        <position position="1"/>
    </location>
</feature>
<name>A0AAV5W9R1_9BILA</name>
<dbReference type="Proteomes" id="UP001432322">
    <property type="component" value="Unassembled WGS sequence"/>
</dbReference>
<keyword evidence="3" id="KW-1185">Reference proteome</keyword>
<feature type="region of interest" description="Disordered" evidence="1">
    <location>
        <begin position="360"/>
        <end position="416"/>
    </location>
</feature>
<protein>
    <submittedName>
        <fullName evidence="2">Uncharacterized protein</fullName>
    </submittedName>
</protein>
<dbReference type="AlphaFoldDB" id="A0AAV5W9R1"/>
<accession>A0AAV5W9R1</accession>
<evidence type="ECO:0000313" key="2">
    <source>
        <dbReference type="EMBL" id="GMT27479.1"/>
    </source>
</evidence>
<feature type="compositionally biased region" description="Low complexity" evidence="1">
    <location>
        <begin position="390"/>
        <end position="416"/>
    </location>
</feature>
<evidence type="ECO:0000256" key="1">
    <source>
        <dbReference type="SAM" id="MobiDB-lite"/>
    </source>
</evidence>
<evidence type="ECO:0000313" key="3">
    <source>
        <dbReference type="Proteomes" id="UP001432322"/>
    </source>
</evidence>
<gene>
    <name evidence="2" type="ORF">PFISCL1PPCAC_18776</name>
</gene>
<proteinExistence type="predicted"/>
<sequence>LAILLGLLTVTEAFVEFEHSILFDESDFDGQKKINVPQYCADHCRIYVSVPAESAEVAGLIIVDGIKNSQPSLLDISQTPPDEKYAHQKGFLKVKSTRQMSFINNNGNLDTAPLLVWIVRKDAPNFNTAEVYDADPSTFRNTSKGFMTILSAEPYVLSTNTHNKEMEVRAIAAGYDAIDQCTEILRQDDPTTYKDISIWIRSPLITLVFAVDKYPNPFVNVLTAAAGDDVYDLSEPTFVTSPGYIGCASIAHSQFTGTPTKTYRSSLYDTMSIDYKLESDQKYTIELVAELNVDAVHPVAVAFTNEDGPKELSWFGADGDDNNEKTTIISTQDLIISWSRNKNNLDQYFLIRIKQTTSAPEPVKTTTVVPEPGLDKTTTAEPEPEPAKATTSEPEPEPVYTTTPDPEPEPVMTTTS</sequence>
<reference evidence="2" key="1">
    <citation type="submission" date="2023-10" db="EMBL/GenBank/DDBJ databases">
        <title>Genome assembly of Pristionchus species.</title>
        <authorList>
            <person name="Yoshida K."/>
            <person name="Sommer R.J."/>
        </authorList>
    </citation>
    <scope>NUCLEOTIDE SEQUENCE</scope>
    <source>
        <strain evidence="2">RS5133</strain>
    </source>
</reference>
<feature type="non-terminal residue" evidence="2">
    <location>
        <position position="416"/>
    </location>
</feature>
<comment type="caution">
    <text evidence="2">The sequence shown here is derived from an EMBL/GenBank/DDBJ whole genome shotgun (WGS) entry which is preliminary data.</text>
</comment>
<organism evidence="2 3">
    <name type="scientific">Pristionchus fissidentatus</name>
    <dbReference type="NCBI Taxonomy" id="1538716"/>
    <lineage>
        <taxon>Eukaryota</taxon>
        <taxon>Metazoa</taxon>
        <taxon>Ecdysozoa</taxon>
        <taxon>Nematoda</taxon>
        <taxon>Chromadorea</taxon>
        <taxon>Rhabditida</taxon>
        <taxon>Rhabditina</taxon>
        <taxon>Diplogasteromorpha</taxon>
        <taxon>Diplogasteroidea</taxon>
        <taxon>Neodiplogasteridae</taxon>
        <taxon>Pristionchus</taxon>
    </lineage>
</organism>
<dbReference type="EMBL" id="BTSY01000005">
    <property type="protein sequence ID" value="GMT27479.1"/>
    <property type="molecule type" value="Genomic_DNA"/>
</dbReference>